<protein>
    <recommendedName>
        <fullName evidence="3">Sulfotransferase family protein</fullName>
    </recommendedName>
</protein>
<gene>
    <name evidence="1" type="ORF">HCZ30_00685</name>
</gene>
<dbReference type="RefSeq" id="WP_167635839.1">
    <property type="nucleotide sequence ID" value="NZ_JAATOP010000001.1"/>
</dbReference>
<dbReference type="SUPFAM" id="SSF52540">
    <property type="entry name" value="P-loop containing nucleoside triphosphate hydrolases"/>
    <property type="match status" value="1"/>
</dbReference>
<evidence type="ECO:0008006" key="3">
    <source>
        <dbReference type="Google" id="ProtNLM"/>
    </source>
</evidence>
<dbReference type="EMBL" id="JAATOP010000001">
    <property type="protein sequence ID" value="NIY70946.1"/>
    <property type="molecule type" value="Genomic_DNA"/>
</dbReference>
<evidence type="ECO:0000313" key="1">
    <source>
        <dbReference type="EMBL" id="NIY70946.1"/>
    </source>
</evidence>
<accession>A0ABX0VT14</accession>
<reference evidence="1 2" key="1">
    <citation type="submission" date="2020-03" db="EMBL/GenBank/DDBJ databases">
        <title>Bacterial isolates of synthetic phycosphere.</title>
        <authorList>
            <person name="Fu H."/>
            <person name="Moran M.A."/>
        </authorList>
    </citation>
    <scope>NUCLEOTIDE SEQUENCE [LARGE SCALE GENOMIC DNA]</scope>
    <source>
        <strain evidence="1 2">HF1</strain>
    </source>
</reference>
<dbReference type="InterPro" id="IPR027417">
    <property type="entry name" value="P-loop_NTPase"/>
</dbReference>
<organism evidence="1 2">
    <name type="scientific">Marivivens donghaensis</name>
    <dbReference type="NCBI Taxonomy" id="1699413"/>
    <lineage>
        <taxon>Bacteria</taxon>
        <taxon>Pseudomonadati</taxon>
        <taxon>Pseudomonadota</taxon>
        <taxon>Alphaproteobacteria</taxon>
        <taxon>Rhodobacterales</taxon>
        <taxon>Paracoccaceae</taxon>
        <taxon>Marivivens group</taxon>
        <taxon>Marivivens</taxon>
    </lineage>
</organism>
<comment type="caution">
    <text evidence="1">The sequence shown here is derived from an EMBL/GenBank/DDBJ whole genome shotgun (WGS) entry which is preliminary data.</text>
</comment>
<dbReference type="Proteomes" id="UP000709466">
    <property type="component" value="Unassembled WGS sequence"/>
</dbReference>
<sequence length="265" mass="29158">MNKMPRILLHPGFHKTGTSSIQHFLWVNREKLEPQVQLLMLRHLKPVTSLVHNFSRTGNPLVLLDLSERLDTLLSQLPMDGRDVLVSCEALCGHLPGWPNVDTYAAAPVTVSYVANYLAEHFGAIETKVVLTTRERSSWLFSAYRHHLKGHRLRMDFDEFAAAYSPAADFVPIVDALRSELGDVVTTLPLEDAKSHALGPGGALLDAFGIDPSGFAPVGKGNTGPEEALWREFLTINRSGLSDEEVIAAKDALAEETQLGGWRTA</sequence>
<proteinExistence type="predicted"/>
<evidence type="ECO:0000313" key="2">
    <source>
        <dbReference type="Proteomes" id="UP000709466"/>
    </source>
</evidence>
<name>A0ABX0VT14_9RHOB</name>
<dbReference type="Gene3D" id="3.40.50.300">
    <property type="entry name" value="P-loop containing nucleotide triphosphate hydrolases"/>
    <property type="match status" value="1"/>
</dbReference>
<keyword evidence="2" id="KW-1185">Reference proteome</keyword>